<evidence type="ECO:0000256" key="4">
    <source>
        <dbReference type="ARBA" id="ARBA00023242"/>
    </source>
</evidence>
<comment type="similarity">
    <text evidence="5">Belongs to the PINX1 family.</text>
</comment>
<organism evidence="12 13">
    <name type="scientific">Polytolypa hystricis (strain UAMH7299)</name>
    <dbReference type="NCBI Taxonomy" id="1447883"/>
    <lineage>
        <taxon>Eukaryota</taxon>
        <taxon>Fungi</taxon>
        <taxon>Dikarya</taxon>
        <taxon>Ascomycota</taxon>
        <taxon>Pezizomycotina</taxon>
        <taxon>Eurotiomycetes</taxon>
        <taxon>Eurotiomycetidae</taxon>
        <taxon>Onygenales</taxon>
        <taxon>Onygenales incertae sedis</taxon>
        <taxon>Polytolypa</taxon>
    </lineage>
</organism>
<evidence type="ECO:0000256" key="6">
    <source>
        <dbReference type="ARBA" id="ARBA00040137"/>
    </source>
</evidence>
<comment type="caution">
    <text evidence="12">The sequence shown here is derived from an EMBL/GenBank/DDBJ whole genome shotgun (WGS) entry which is preliminary data.</text>
</comment>
<feature type="compositionally biased region" description="Polar residues" evidence="10">
    <location>
        <begin position="15"/>
        <end position="27"/>
    </location>
</feature>
<dbReference type="STRING" id="1447883.A0A2B7XBU9"/>
<evidence type="ECO:0000256" key="3">
    <source>
        <dbReference type="ARBA" id="ARBA00022552"/>
    </source>
</evidence>
<protein>
    <recommendedName>
        <fullName evidence="7">Protein PXR1</fullName>
    </recommendedName>
    <alternativeName>
        <fullName evidence="8">PinX1-related protein 1</fullName>
    </alternativeName>
    <alternativeName>
        <fullName evidence="6">Protein pxr1</fullName>
    </alternativeName>
</protein>
<evidence type="ECO:0000313" key="13">
    <source>
        <dbReference type="Proteomes" id="UP000224634"/>
    </source>
</evidence>
<dbReference type="PANTHER" id="PTHR23149:SF31">
    <property type="entry name" value="PROTEIN PXR1"/>
    <property type="match status" value="1"/>
</dbReference>
<dbReference type="PANTHER" id="PTHR23149">
    <property type="entry name" value="G PATCH DOMAIN CONTAINING PROTEIN"/>
    <property type="match status" value="1"/>
</dbReference>
<dbReference type="GO" id="GO:0003676">
    <property type="term" value="F:nucleic acid binding"/>
    <property type="evidence" value="ECO:0007669"/>
    <property type="project" value="InterPro"/>
</dbReference>
<evidence type="ECO:0000256" key="9">
    <source>
        <dbReference type="ARBA" id="ARBA00043878"/>
    </source>
</evidence>
<comment type="subcellular location">
    <subcellularLocation>
        <location evidence="1">Nucleus</location>
        <location evidence="1">Nucleolus</location>
    </subcellularLocation>
</comment>
<keyword evidence="2" id="KW-0690">Ribosome biogenesis</keyword>
<accession>A0A2B7XBU9</accession>
<feature type="compositionally biased region" description="Low complexity" evidence="10">
    <location>
        <begin position="213"/>
        <end position="229"/>
    </location>
</feature>
<evidence type="ECO:0000256" key="7">
    <source>
        <dbReference type="ARBA" id="ARBA00040376"/>
    </source>
</evidence>
<dbReference type="AlphaFoldDB" id="A0A2B7XBU9"/>
<evidence type="ECO:0000256" key="2">
    <source>
        <dbReference type="ARBA" id="ARBA00022517"/>
    </source>
</evidence>
<feature type="compositionally biased region" description="Basic residues" evidence="10">
    <location>
        <begin position="174"/>
        <end position="193"/>
    </location>
</feature>
<feature type="compositionally biased region" description="Basic residues" evidence="10">
    <location>
        <begin position="1"/>
        <end position="11"/>
    </location>
</feature>
<name>A0A2B7XBU9_POLH7</name>
<keyword evidence="13" id="KW-1185">Reference proteome</keyword>
<feature type="domain" description="G-patch" evidence="11">
    <location>
        <begin position="25"/>
        <end position="79"/>
    </location>
</feature>
<dbReference type="PROSITE" id="PS50174">
    <property type="entry name" value="G_PATCH"/>
    <property type="match status" value="1"/>
</dbReference>
<feature type="region of interest" description="Disordered" evidence="10">
    <location>
        <begin position="1"/>
        <end position="27"/>
    </location>
</feature>
<reference evidence="12 13" key="1">
    <citation type="submission" date="2017-10" db="EMBL/GenBank/DDBJ databases">
        <title>Comparative genomics in systemic dimorphic fungi from Ajellomycetaceae.</title>
        <authorList>
            <person name="Munoz J.F."/>
            <person name="Mcewen J.G."/>
            <person name="Clay O.K."/>
            <person name="Cuomo C.A."/>
        </authorList>
    </citation>
    <scope>NUCLEOTIDE SEQUENCE [LARGE SCALE GENOMIC DNA]</scope>
    <source>
        <strain evidence="12 13">UAMH7299</strain>
    </source>
</reference>
<keyword evidence="4" id="KW-0539">Nucleus</keyword>
<proteinExistence type="inferred from homology"/>
<feature type="compositionally biased region" description="Basic and acidic residues" evidence="10">
    <location>
        <begin position="251"/>
        <end position="262"/>
    </location>
</feature>
<evidence type="ECO:0000256" key="1">
    <source>
        <dbReference type="ARBA" id="ARBA00004604"/>
    </source>
</evidence>
<feature type="compositionally biased region" description="Basic and acidic residues" evidence="10">
    <location>
        <begin position="155"/>
        <end position="165"/>
    </location>
</feature>
<gene>
    <name evidence="12" type="ORF">AJ80_08145</name>
</gene>
<dbReference type="GO" id="GO:0005730">
    <property type="term" value="C:nucleolus"/>
    <property type="evidence" value="ECO:0007669"/>
    <property type="project" value="UniProtKB-SubCell"/>
</dbReference>
<dbReference type="GO" id="GO:0006364">
    <property type="term" value="P:rRNA processing"/>
    <property type="evidence" value="ECO:0007669"/>
    <property type="project" value="UniProtKB-KW"/>
</dbReference>
<keyword evidence="3" id="KW-0698">rRNA processing</keyword>
<dbReference type="InterPro" id="IPR050656">
    <property type="entry name" value="PINX1"/>
</dbReference>
<evidence type="ECO:0000259" key="11">
    <source>
        <dbReference type="PROSITE" id="PS50174"/>
    </source>
</evidence>
<evidence type="ECO:0000256" key="5">
    <source>
        <dbReference type="ARBA" id="ARBA00038007"/>
    </source>
</evidence>
<feature type="compositionally biased region" description="Basic residues" evidence="10">
    <location>
        <begin position="235"/>
        <end position="250"/>
    </location>
</feature>
<dbReference type="InterPro" id="IPR000467">
    <property type="entry name" value="G_patch_dom"/>
</dbReference>
<sequence length="346" mass="39099">MGLAGPRKRTKISHDPNNTSWSRSTTGYGHKIMTSQGWAPGSYLGAQNAAHADHFTVASASHIRVVLKDDNLGLGARPKNRLTEDEPTGIDAFQGLLGRLNGKSDTELEKEQKVKEDRKLASYIERRWKTIHFIKGGLLVHEKLQSLEDVKTIEKADQSKQAHSQEDDDSETTKKRRKKEKKEKKEKKRRRETKSKSTTISSEESSTREPTVSPDESTSDSAADSAPSKDASRNKKEKKDKKSKKRKRKELKTENSEKDKPDKPRKKKDKSAKSSPAPEPQGESRTISTIDKDVVIKVREHRPPARQVIRGRYIQQKKMAIMNAKSLNEVWPLLLTSLSFLRSDGN</sequence>
<feature type="region of interest" description="Disordered" evidence="10">
    <location>
        <begin position="155"/>
        <end position="290"/>
    </location>
</feature>
<comment type="function">
    <text evidence="9">Involved in rRNA-processing at A0, A1 and A2 sites and negatively regulates telomerase.</text>
</comment>
<dbReference type="EMBL" id="PDNA01000177">
    <property type="protein sequence ID" value="PGH06586.1"/>
    <property type="molecule type" value="Genomic_DNA"/>
</dbReference>
<dbReference type="Proteomes" id="UP000224634">
    <property type="component" value="Unassembled WGS sequence"/>
</dbReference>
<evidence type="ECO:0000256" key="8">
    <source>
        <dbReference type="ARBA" id="ARBA00041961"/>
    </source>
</evidence>
<evidence type="ECO:0000256" key="10">
    <source>
        <dbReference type="SAM" id="MobiDB-lite"/>
    </source>
</evidence>
<dbReference type="OrthoDB" id="29523at2759"/>
<evidence type="ECO:0000313" key="12">
    <source>
        <dbReference type="EMBL" id="PGH06586.1"/>
    </source>
</evidence>